<evidence type="ECO:0000313" key="1">
    <source>
        <dbReference type="EMBL" id="KJA24971.1"/>
    </source>
</evidence>
<keyword evidence="2" id="KW-1185">Reference proteome</keyword>
<protein>
    <recommendedName>
        <fullName evidence="3">PPM-type phosphatase domain-containing protein</fullName>
    </recommendedName>
</protein>
<dbReference type="InterPro" id="IPR036457">
    <property type="entry name" value="PPM-type-like_dom_sf"/>
</dbReference>
<evidence type="ECO:0000313" key="2">
    <source>
        <dbReference type="Proteomes" id="UP000054270"/>
    </source>
</evidence>
<dbReference type="Proteomes" id="UP000054270">
    <property type="component" value="Unassembled WGS sequence"/>
</dbReference>
<dbReference type="Gene3D" id="3.60.40.10">
    <property type="entry name" value="PPM-type phosphatase domain"/>
    <property type="match status" value="1"/>
</dbReference>
<dbReference type="STRING" id="945553.A0A0D2P8J5"/>
<proteinExistence type="predicted"/>
<reference evidence="2" key="1">
    <citation type="submission" date="2014-04" db="EMBL/GenBank/DDBJ databases">
        <title>Evolutionary Origins and Diversification of the Mycorrhizal Mutualists.</title>
        <authorList>
            <consortium name="DOE Joint Genome Institute"/>
            <consortium name="Mycorrhizal Genomics Consortium"/>
            <person name="Kohler A."/>
            <person name="Kuo A."/>
            <person name="Nagy L.G."/>
            <person name="Floudas D."/>
            <person name="Copeland A."/>
            <person name="Barry K.W."/>
            <person name="Cichocki N."/>
            <person name="Veneault-Fourrey C."/>
            <person name="LaButti K."/>
            <person name="Lindquist E.A."/>
            <person name="Lipzen A."/>
            <person name="Lundell T."/>
            <person name="Morin E."/>
            <person name="Murat C."/>
            <person name="Riley R."/>
            <person name="Ohm R."/>
            <person name="Sun H."/>
            <person name="Tunlid A."/>
            <person name="Henrissat B."/>
            <person name="Grigoriev I.V."/>
            <person name="Hibbett D.S."/>
            <person name="Martin F."/>
        </authorList>
    </citation>
    <scope>NUCLEOTIDE SEQUENCE [LARGE SCALE GENOMIC DNA]</scope>
    <source>
        <strain evidence="2">FD-334 SS-4</strain>
    </source>
</reference>
<dbReference type="EMBL" id="KN817534">
    <property type="protein sequence ID" value="KJA24971.1"/>
    <property type="molecule type" value="Genomic_DNA"/>
</dbReference>
<dbReference type="AlphaFoldDB" id="A0A0D2P8J5"/>
<gene>
    <name evidence="1" type="ORF">HYPSUDRAFT_200214</name>
</gene>
<evidence type="ECO:0008006" key="3">
    <source>
        <dbReference type="Google" id="ProtNLM"/>
    </source>
</evidence>
<organism evidence="1 2">
    <name type="scientific">Hypholoma sublateritium (strain FD-334 SS-4)</name>
    <dbReference type="NCBI Taxonomy" id="945553"/>
    <lineage>
        <taxon>Eukaryota</taxon>
        <taxon>Fungi</taxon>
        <taxon>Dikarya</taxon>
        <taxon>Basidiomycota</taxon>
        <taxon>Agaricomycotina</taxon>
        <taxon>Agaricomycetes</taxon>
        <taxon>Agaricomycetidae</taxon>
        <taxon>Agaricales</taxon>
        <taxon>Agaricineae</taxon>
        <taxon>Strophariaceae</taxon>
        <taxon>Hypholoma</taxon>
    </lineage>
</organism>
<dbReference type="OrthoDB" id="19329at2759"/>
<accession>A0A0D2P8J5</accession>
<name>A0A0D2P8J5_HYPSF</name>
<sequence length="117" mass="12723">MAAKLAVCSSRNHTTPCMSGVPQTIHVATRSHGAHEALLIMCSDGLGDLSPHRLDVSEVLAPQWVRAAERGERGNRALAVLRDASGGDDLEKVSRSLTVEMTSRWMDDTTVLVQRLF</sequence>